<evidence type="ECO:0000313" key="10">
    <source>
        <dbReference type="Proteomes" id="UP000290289"/>
    </source>
</evidence>
<gene>
    <name evidence="9" type="ORF">DVH24_025318</name>
</gene>
<evidence type="ECO:0000313" key="9">
    <source>
        <dbReference type="EMBL" id="RXH71817.1"/>
    </source>
</evidence>
<dbReference type="PANTHER" id="PTHR45700">
    <property type="entry name" value="UBIQUITIN-PROTEIN LIGASE E3C"/>
    <property type="match status" value="1"/>
</dbReference>
<dbReference type="FunFam" id="3.30.2410.10:FF:000011">
    <property type="entry name" value="Putative Ubiquitin-protein ligase E3C"/>
    <property type="match status" value="1"/>
</dbReference>
<evidence type="ECO:0000256" key="7">
    <source>
        <dbReference type="PROSITE-ProRule" id="PRU00104"/>
    </source>
</evidence>
<keyword evidence="10" id="KW-1185">Reference proteome</keyword>
<evidence type="ECO:0000256" key="5">
    <source>
        <dbReference type="ARBA" id="ARBA00057703"/>
    </source>
</evidence>
<sequence length="244" mass="27885">MLLIQGLSGLDLGRTMNEERRTLSSRARYKGDISELELYFVIVNNEYGEQTEEELLPGGKNLRVTNENVITFIHLVANHRLNFQIRQQSSHFLRGFQQLIPKDWIDMFNEHELQENILVHILLYKSTAMAMQDVVCGSLDSLDVDDLRMHTNYVGGYHSEHYVIDMFWDVLKSFSLENQKKFLKFVTGCSRGPLLGFKYLEPLFCIQRAGNGAEGALDRLPTAATCMNLLKLPPYRSSTTVSCG</sequence>
<reference evidence="9 10" key="1">
    <citation type="submission" date="2018-10" db="EMBL/GenBank/DDBJ databases">
        <title>A high-quality apple genome assembly.</title>
        <authorList>
            <person name="Hu J."/>
        </authorList>
    </citation>
    <scope>NUCLEOTIDE SEQUENCE [LARGE SCALE GENOMIC DNA]</scope>
    <source>
        <strain evidence="10">cv. HFTH1</strain>
        <tissue evidence="9">Young leaf</tissue>
    </source>
</reference>
<comment type="function">
    <text evidence="5">Probable E3 ubiquitin-protein ligase which mediates ubiquitination and subsequent proteasomal degradation of target proteins.</text>
</comment>
<dbReference type="GO" id="GO:0006511">
    <property type="term" value="P:ubiquitin-dependent protein catabolic process"/>
    <property type="evidence" value="ECO:0007669"/>
    <property type="project" value="TreeGrafter"/>
</dbReference>
<dbReference type="FunFam" id="3.30.2160.10:FF:000002">
    <property type="entry name" value="Putative Ubiquitin-protein ligase E3C"/>
    <property type="match status" value="1"/>
</dbReference>
<organism evidence="9 10">
    <name type="scientific">Malus domestica</name>
    <name type="common">Apple</name>
    <name type="synonym">Pyrus malus</name>
    <dbReference type="NCBI Taxonomy" id="3750"/>
    <lineage>
        <taxon>Eukaryota</taxon>
        <taxon>Viridiplantae</taxon>
        <taxon>Streptophyta</taxon>
        <taxon>Embryophyta</taxon>
        <taxon>Tracheophyta</taxon>
        <taxon>Spermatophyta</taxon>
        <taxon>Magnoliopsida</taxon>
        <taxon>eudicotyledons</taxon>
        <taxon>Gunneridae</taxon>
        <taxon>Pentapetalae</taxon>
        <taxon>rosids</taxon>
        <taxon>fabids</taxon>
        <taxon>Rosales</taxon>
        <taxon>Rosaceae</taxon>
        <taxon>Amygdaloideae</taxon>
        <taxon>Maleae</taxon>
        <taxon>Malus</taxon>
    </lineage>
</organism>
<feature type="active site" description="Glycyl thioester intermediate" evidence="7">
    <location>
        <position position="226"/>
    </location>
</feature>
<dbReference type="STRING" id="3750.A0A498HQV4"/>
<keyword evidence="3" id="KW-0808">Transferase</keyword>
<dbReference type="Gene3D" id="3.90.1750.10">
    <property type="entry name" value="Hect, E3 ligase catalytic domains"/>
    <property type="match status" value="1"/>
</dbReference>
<accession>A0A498HQV4</accession>
<proteinExistence type="inferred from homology"/>
<dbReference type="PROSITE" id="PS50237">
    <property type="entry name" value="HECT"/>
    <property type="match status" value="1"/>
</dbReference>
<dbReference type="InterPro" id="IPR044611">
    <property type="entry name" value="E3A/B/C-like"/>
</dbReference>
<dbReference type="SMART" id="SM00119">
    <property type="entry name" value="HECTc"/>
    <property type="match status" value="1"/>
</dbReference>
<feature type="domain" description="HECT" evidence="8">
    <location>
        <begin position="1"/>
        <end position="237"/>
    </location>
</feature>
<dbReference type="SUPFAM" id="SSF56204">
    <property type="entry name" value="Hect, E3 ligase catalytic domain"/>
    <property type="match status" value="1"/>
</dbReference>
<dbReference type="Proteomes" id="UP000290289">
    <property type="component" value="Chromosome 16"/>
</dbReference>
<evidence type="ECO:0000256" key="3">
    <source>
        <dbReference type="ARBA" id="ARBA00022679"/>
    </source>
</evidence>
<comment type="caution">
    <text evidence="9">The sequence shown here is derived from an EMBL/GenBank/DDBJ whole genome shotgun (WGS) entry which is preliminary data.</text>
</comment>
<evidence type="ECO:0000256" key="4">
    <source>
        <dbReference type="ARBA" id="ARBA00022786"/>
    </source>
</evidence>
<dbReference type="GO" id="GO:0061630">
    <property type="term" value="F:ubiquitin protein ligase activity"/>
    <property type="evidence" value="ECO:0007669"/>
    <property type="project" value="UniProtKB-EC"/>
</dbReference>
<dbReference type="Gene3D" id="3.30.2160.10">
    <property type="entry name" value="Hect, E3 ligase catalytic domain"/>
    <property type="match status" value="1"/>
</dbReference>
<dbReference type="GO" id="GO:0000209">
    <property type="term" value="P:protein polyubiquitination"/>
    <property type="evidence" value="ECO:0007669"/>
    <property type="project" value="InterPro"/>
</dbReference>
<dbReference type="InterPro" id="IPR035983">
    <property type="entry name" value="Hect_E3_ubiquitin_ligase"/>
</dbReference>
<evidence type="ECO:0000256" key="1">
    <source>
        <dbReference type="ARBA" id="ARBA00000885"/>
    </source>
</evidence>
<evidence type="ECO:0000256" key="2">
    <source>
        <dbReference type="ARBA" id="ARBA00012485"/>
    </source>
</evidence>
<keyword evidence="4 7" id="KW-0833">Ubl conjugation pathway</keyword>
<comment type="catalytic activity">
    <reaction evidence="1">
        <text>S-ubiquitinyl-[E2 ubiquitin-conjugating enzyme]-L-cysteine + [acceptor protein]-L-lysine = [E2 ubiquitin-conjugating enzyme]-L-cysteine + N(6)-ubiquitinyl-[acceptor protein]-L-lysine.</text>
        <dbReference type="EC" id="2.3.2.26"/>
    </reaction>
</comment>
<dbReference type="EMBL" id="RDQH01000342">
    <property type="protein sequence ID" value="RXH71817.1"/>
    <property type="molecule type" value="Genomic_DNA"/>
</dbReference>
<name>A0A498HQV4_MALDO</name>
<dbReference type="Pfam" id="PF00632">
    <property type="entry name" value="HECT"/>
    <property type="match status" value="2"/>
</dbReference>
<dbReference type="EC" id="2.3.2.26" evidence="2"/>
<evidence type="ECO:0000259" key="8">
    <source>
        <dbReference type="PROSITE" id="PS50237"/>
    </source>
</evidence>
<dbReference type="Gene3D" id="3.30.2410.10">
    <property type="entry name" value="Hect, E3 ligase catalytic domain"/>
    <property type="match status" value="1"/>
</dbReference>
<protein>
    <recommendedName>
        <fullName evidence="2">HECT-type E3 ubiquitin transferase</fullName>
        <ecNumber evidence="2">2.3.2.26</ecNumber>
    </recommendedName>
</protein>
<evidence type="ECO:0000256" key="6">
    <source>
        <dbReference type="ARBA" id="ARBA00061247"/>
    </source>
</evidence>
<dbReference type="AlphaFoldDB" id="A0A498HQV4"/>
<comment type="similarity">
    <text evidence="6">Belongs to the UPL family.</text>
</comment>
<dbReference type="PANTHER" id="PTHR45700:SF6">
    <property type="entry name" value="E3 UBIQUITIN-PROTEIN LIGASE UPL6"/>
    <property type="match status" value="1"/>
</dbReference>
<dbReference type="InterPro" id="IPR000569">
    <property type="entry name" value="HECT_dom"/>
</dbReference>